<protein>
    <recommendedName>
        <fullName evidence="6">Leucine-rich repeat domain-containing protein</fullName>
    </recommendedName>
</protein>
<reference evidence="4 5" key="1">
    <citation type="journal article" date="2022" name="IScience">
        <title>An ultrasensitive nanofiber-based assay for enzymatic hydrolysis and deep-sea microbial degradation of cellulose.</title>
        <authorList>
            <person name="Tsudome M."/>
            <person name="Tachioka M."/>
            <person name="Miyazaki M."/>
            <person name="Uchimura K."/>
            <person name="Tsuda M."/>
            <person name="Takaki Y."/>
            <person name="Deguchi S."/>
        </authorList>
    </citation>
    <scope>NUCLEOTIDE SEQUENCE [LARGE SCALE GENOMIC DNA]</scope>
    <source>
        <strain evidence="4 5">GE09</strain>
    </source>
</reference>
<dbReference type="SUPFAM" id="SSF52058">
    <property type="entry name" value="L domain-like"/>
    <property type="match status" value="1"/>
</dbReference>
<gene>
    <name evidence="4" type="ORF">MARGE09_P3132</name>
</gene>
<accession>A0AAN1WJS5</accession>
<dbReference type="PANTHER" id="PTHR46652:SF3">
    <property type="entry name" value="LEUCINE-RICH REPEAT-CONTAINING PROTEIN 9"/>
    <property type="match status" value="1"/>
</dbReference>
<dbReference type="EMBL" id="AP023086">
    <property type="protein sequence ID" value="BCD98931.1"/>
    <property type="molecule type" value="Genomic_DNA"/>
</dbReference>
<keyword evidence="1" id="KW-0433">Leucine-rich repeat</keyword>
<dbReference type="InterPro" id="IPR050836">
    <property type="entry name" value="SDS22/Internalin_LRR"/>
</dbReference>
<keyword evidence="3" id="KW-0732">Signal</keyword>
<dbReference type="Gene3D" id="3.80.10.10">
    <property type="entry name" value="Ribonuclease Inhibitor"/>
    <property type="match status" value="1"/>
</dbReference>
<evidence type="ECO:0000256" key="3">
    <source>
        <dbReference type="SAM" id="SignalP"/>
    </source>
</evidence>
<dbReference type="Proteomes" id="UP001320119">
    <property type="component" value="Chromosome"/>
</dbReference>
<dbReference type="RefSeq" id="WP_236983660.1">
    <property type="nucleotide sequence ID" value="NZ_AP023086.1"/>
</dbReference>
<sequence>MTPNQFIPLITLIVLPFFSAPAYANPDDAFATALQYISDANLRKCLQKAQAQHHWKTTKEVTQIKCHSKKISSIQGLEQFVEVTELSLFNNNIEHLQLPPLTKLRKLNIAKNPLTKLQLSHPALEELFVFSANLQFLHLNLPAATTIRANNNRIEEFSYQRLSQLNKLYLFNNELPTMDITRLPALAFLDVRQNPMPDELYDRMDQLTHVTTFHDGNAEDWQ</sequence>
<feature type="signal peptide" evidence="3">
    <location>
        <begin position="1"/>
        <end position="24"/>
    </location>
</feature>
<proteinExistence type="predicted"/>
<name>A0AAN1WJS5_9GAMM</name>
<dbReference type="PANTHER" id="PTHR46652">
    <property type="entry name" value="LEUCINE-RICH REPEAT AND IQ DOMAIN-CONTAINING PROTEIN 1-RELATED"/>
    <property type="match status" value="1"/>
</dbReference>
<evidence type="ECO:0000313" key="5">
    <source>
        <dbReference type="Proteomes" id="UP001320119"/>
    </source>
</evidence>
<dbReference type="KEGG" id="marq:MARGE09_P3132"/>
<evidence type="ECO:0000256" key="1">
    <source>
        <dbReference type="ARBA" id="ARBA00022614"/>
    </source>
</evidence>
<evidence type="ECO:0008006" key="6">
    <source>
        <dbReference type="Google" id="ProtNLM"/>
    </source>
</evidence>
<keyword evidence="2" id="KW-0677">Repeat</keyword>
<dbReference type="AlphaFoldDB" id="A0AAN1WJS5"/>
<evidence type="ECO:0000256" key="2">
    <source>
        <dbReference type="ARBA" id="ARBA00022737"/>
    </source>
</evidence>
<organism evidence="4 5">
    <name type="scientific">Marinagarivorans cellulosilyticus</name>
    <dbReference type="NCBI Taxonomy" id="2721545"/>
    <lineage>
        <taxon>Bacteria</taxon>
        <taxon>Pseudomonadati</taxon>
        <taxon>Pseudomonadota</taxon>
        <taxon>Gammaproteobacteria</taxon>
        <taxon>Cellvibrionales</taxon>
        <taxon>Cellvibrionaceae</taxon>
        <taxon>Marinagarivorans</taxon>
    </lineage>
</organism>
<feature type="chain" id="PRO_5043028873" description="Leucine-rich repeat domain-containing protein" evidence="3">
    <location>
        <begin position="25"/>
        <end position="222"/>
    </location>
</feature>
<evidence type="ECO:0000313" key="4">
    <source>
        <dbReference type="EMBL" id="BCD98931.1"/>
    </source>
</evidence>
<keyword evidence="5" id="KW-1185">Reference proteome</keyword>
<dbReference type="InterPro" id="IPR032675">
    <property type="entry name" value="LRR_dom_sf"/>
</dbReference>